<evidence type="ECO:0000256" key="5">
    <source>
        <dbReference type="ARBA" id="ARBA00023136"/>
    </source>
</evidence>
<name>A0A7R9LTX0_9ACAR</name>
<dbReference type="GO" id="GO:0015020">
    <property type="term" value="F:glucuronosyltransferase activity"/>
    <property type="evidence" value="ECO:0007669"/>
    <property type="project" value="TreeGrafter"/>
</dbReference>
<keyword evidence="4 7" id="KW-1133">Transmembrane helix</keyword>
<dbReference type="Pfam" id="PF13896">
    <property type="entry name" value="Glyco_transf_49"/>
    <property type="match status" value="1"/>
</dbReference>
<organism evidence="8">
    <name type="scientific">Oppiella nova</name>
    <dbReference type="NCBI Taxonomy" id="334625"/>
    <lineage>
        <taxon>Eukaryota</taxon>
        <taxon>Metazoa</taxon>
        <taxon>Ecdysozoa</taxon>
        <taxon>Arthropoda</taxon>
        <taxon>Chelicerata</taxon>
        <taxon>Arachnida</taxon>
        <taxon>Acari</taxon>
        <taxon>Acariformes</taxon>
        <taxon>Sarcoptiformes</taxon>
        <taxon>Oribatida</taxon>
        <taxon>Brachypylina</taxon>
        <taxon>Oppioidea</taxon>
        <taxon>Oppiidae</taxon>
        <taxon>Oppiella</taxon>
    </lineage>
</organism>
<proteinExistence type="predicted"/>
<evidence type="ECO:0000256" key="2">
    <source>
        <dbReference type="ARBA" id="ARBA00022692"/>
    </source>
</evidence>
<dbReference type="PANTHER" id="PTHR12270">
    <property type="entry name" value="GLYCOSYLTRANSFERASE-RELATED"/>
    <property type="match status" value="1"/>
</dbReference>
<dbReference type="OrthoDB" id="411524at2759"/>
<evidence type="ECO:0000256" key="7">
    <source>
        <dbReference type="SAM" id="Phobius"/>
    </source>
</evidence>
<dbReference type="PANTHER" id="PTHR12270:SF52">
    <property type="entry name" value="GLYCOSYLTRANSFERASE-LIKE PROTEIN GNT13-RELATED"/>
    <property type="match status" value="1"/>
</dbReference>
<dbReference type="GO" id="GO:0042285">
    <property type="term" value="F:xylosyltransferase activity"/>
    <property type="evidence" value="ECO:0007669"/>
    <property type="project" value="TreeGrafter"/>
</dbReference>
<sequence>MVSMEYLLHKLNRNIGKSNSLQIIVLAIAIHSCVSIVMIYVHLVYYFDTHFSKHHSEHNHSNVGKIAFITSDQELPLNLIHNDIIKSNNISDMGWFSDHSKWKVSVNCFNNHWSLCSQILSTKCKADRSRAMYQFIPIRHDFNLYDIGMSLRATADQLQEQSNEAFYGMIVLIKFEDNSQEIIRLQFTSEVELWTKRKHRFHNKFKKRIESITVMITCFGYSGSVSFTDIRVSPIAENSNIETTDRIGRWCHNSYKPVDTNVNLKFEKIVLSLAPIPKSRVKSDVTFVTQLSMDRLIVLERSLQSWVGPVSIVIFIPVKNRGEGIQEWHSHVNLVSGLESDDYPINSLRNVAIKHVKTKFMFISDADFQPCPD</sequence>
<keyword evidence="5 7" id="KW-0472">Membrane</keyword>
<reference evidence="8" key="1">
    <citation type="submission" date="2020-11" db="EMBL/GenBank/DDBJ databases">
        <authorList>
            <person name="Tran Van P."/>
        </authorList>
    </citation>
    <scope>NUCLEOTIDE SEQUENCE</scope>
</reference>
<keyword evidence="6" id="KW-0325">Glycoprotein</keyword>
<keyword evidence="3" id="KW-0735">Signal-anchor</keyword>
<evidence type="ECO:0008006" key="10">
    <source>
        <dbReference type="Google" id="ProtNLM"/>
    </source>
</evidence>
<dbReference type="EMBL" id="OC917483">
    <property type="protein sequence ID" value="CAD7647211.1"/>
    <property type="molecule type" value="Genomic_DNA"/>
</dbReference>
<dbReference type="GO" id="GO:0035269">
    <property type="term" value="P:protein O-linked glycosylation via mannose"/>
    <property type="evidence" value="ECO:0007669"/>
    <property type="project" value="TreeGrafter"/>
</dbReference>
<evidence type="ECO:0000313" key="8">
    <source>
        <dbReference type="EMBL" id="CAD7647211.1"/>
    </source>
</evidence>
<evidence type="ECO:0000313" key="9">
    <source>
        <dbReference type="Proteomes" id="UP000728032"/>
    </source>
</evidence>
<keyword evidence="2 7" id="KW-0812">Transmembrane</keyword>
<evidence type="ECO:0000256" key="6">
    <source>
        <dbReference type="ARBA" id="ARBA00023180"/>
    </source>
</evidence>
<comment type="subcellular location">
    <subcellularLocation>
        <location evidence="1">Membrane</location>
        <topology evidence="1">Single-pass type II membrane protein</topology>
    </subcellularLocation>
</comment>
<evidence type="ECO:0000256" key="3">
    <source>
        <dbReference type="ARBA" id="ARBA00022968"/>
    </source>
</evidence>
<dbReference type="EMBL" id="CAJPVJ010002658">
    <property type="protein sequence ID" value="CAG2166615.1"/>
    <property type="molecule type" value="Genomic_DNA"/>
</dbReference>
<dbReference type="GO" id="GO:0016020">
    <property type="term" value="C:membrane"/>
    <property type="evidence" value="ECO:0007669"/>
    <property type="project" value="UniProtKB-SubCell"/>
</dbReference>
<keyword evidence="9" id="KW-1185">Reference proteome</keyword>
<evidence type="ECO:0000256" key="4">
    <source>
        <dbReference type="ARBA" id="ARBA00022989"/>
    </source>
</evidence>
<evidence type="ECO:0000256" key="1">
    <source>
        <dbReference type="ARBA" id="ARBA00004606"/>
    </source>
</evidence>
<dbReference type="AlphaFoldDB" id="A0A7R9LTX0"/>
<feature type="transmembrane region" description="Helical" evidence="7">
    <location>
        <begin position="21"/>
        <end position="47"/>
    </location>
</feature>
<dbReference type="InterPro" id="IPR051292">
    <property type="entry name" value="Xyl/GlcA_transferase"/>
</dbReference>
<dbReference type="Proteomes" id="UP000728032">
    <property type="component" value="Unassembled WGS sequence"/>
</dbReference>
<accession>A0A7R9LTX0</accession>
<gene>
    <name evidence="8" type="ORF">ONB1V03_LOCUS6130</name>
</gene>
<protein>
    <recommendedName>
        <fullName evidence="10">Hexosyltransferase</fullName>
    </recommendedName>
</protein>